<dbReference type="STRING" id="709015.GCA_000472485_02556"/>
<accession>A0A1X9YTG7</accession>
<dbReference type="GO" id="GO:0046872">
    <property type="term" value="F:metal ion binding"/>
    <property type="evidence" value="ECO:0007669"/>
    <property type="project" value="UniProtKB-KW"/>
</dbReference>
<feature type="transmembrane region" description="Helical" evidence="5">
    <location>
        <begin position="7"/>
        <end position="30"/>
    </location>
</feature>
<dbReference type="Gene3D" id="1.10.760.10">
    <property type="entry name" value="Cytochrome c-like domain"/>
    <property type="match status" value="2"/>
</dbReference>
<evidence type="ECO:0000256" key="1">
    <source>
        <dbReference type="ARBA" id="ARBA00022617"/>
    </source>
</evidence>
<dbReference type="InterPro" id="IPR051459">
    <property type="entry name" value="Cytochrome_c-type_DH"/>
</dbReference>
<dbReference type="SUPFAM" id="SSF46626">
    <property type="entry name" value="Cytochrome c"/>
    <property type="match status" value="2"/>
</dbReference>
<keyword evidence="5" id="KW-0472">Membrane</keyword>
<sequence>MKKALKIVGYVVVVAMVAIAAGIIYLQYAFPNVDAAPNISVDRTAAQIERGRYLANHVAVCIDCHSTRDFSRLAAPPVPGTFGKGGDRFDHSLGFPGTFYAKNITSDKETGIGTWTDGEVYRAITRGVSKDGEPLFPVMPYKSYSQLTTEDAYAIVAYIRTLAPIKHKVPESDPDFPMNLILRTMPSNDTPPAFDKTALNDDLAYGKYLVTVGGCGDCHTPQDKGAPVAGKFMAGGMAFTFPNGAVLRSANITPDKGTGIGTWSEDAFVKRFKTYADEKATAKQLAPGDFQTLMPWKMYAGMKEEDLRAIYKYLMSLEPNRNKVTRFTPAKS</sequence>
<gene>
    <name evidence="7" type="ORF">CA264_12620</name>
</gene>
<evidence type="ECO:0000256" key="3">
    <source>
        <dbReference type="ARBA" id="ARBA00023004"/>
    </source>
</evidence>
<dbReference type="PANTHER" id="PTHR35008">
    <property type="entry name" value="BLL4482 PROTEIN-RELATED"/>
    <property type="match status" value="1"/>
</dbReference>
<evidence type="ECO:0000313" key="8">
    <source>
        <dbReference type="Proteomes" id="UP000266292"/>
    </source>
</evidence>
<name>A0A1X9YTG7_9BACT</name>
<reference evidence="8" key="1">
    <citation type="submission" date="2017-05" db="EMBL/GenBank/DDBJ databases">
        <authorList>
            <person name="Ray J."/>
            <person name="Price M."/>
            <person name="Deutschbauer A."/>
        </authorList>
    </citation>
    <scope>NUCLEOTIDE SEQUENCE [LARGE SCALE GENOMIC DNA]</scope>
    <source>
        <strain evidence="8">DSM 19842</strain>
    </source>
</reference>
<dbReference type="KEGG" id="pact:CA264_12620"/>
<evidence type="ECO:0000256" key="5">
    <source>
        <dbReference type="SAM" id="Phobius"/>
    </source>
</evidence>
<keyword evidence="3 4" id="KW-0408">Iron</keyword>
<dbReference type="GO" id="GO:0020037">
    <property type="term" value="F:heme binding"/>
    <property type="evidence" value="ECO:0007669"/>
    <property type="project" value="InterPro"/>
</dbReference>
<keyword evidence="5" id="KW-1133">Transmembrane helix</keyword>
<keyword evidence="1 4" id="KW-0349">Heme</keyword>
<dbReference type="PANTHER" id="PTHR35008:SF8">
    <property type="entry name" value="ALCOHOL DEHYDROGENASE CYTOCHROME C SUBUNIT"/>
    <property type="match status" value="1"/>
</dbReference>
<keyword evidence="5" id="KW-0812">Transmembrane</keyword>
<dbReference type="InterPro" id="IPR036909">
    <property type="entry name" value="Cyt_c-like_dom_sf"/>
</dbReference>
<evidence type="ECO:0000259" key="6">
    <source>
        <dbReference type="PROSITE" id="PS51007"/>
    </source>
</evidence>
<dbReference type="AlphaFoldDB" id="A0A1X9YTG7"/>
<keyword evidence="8" id="KW-1185">Reference proteome</keyword>
<protein>
    <submittedName>
        <fullName evidence="7">Cytochrome C</fullName>
    </submittedName>
</protein>
<proteinExistence type="predicted"/>
<evidence type="ECO:0000256" key="2">
    <source>
        <dbReference type="ARBA" id="ARBA00022723"/>
    </source>
</evidence>
<organism evidence="7 8">
    <name type="scientific">Pontibacter actiniarum</name>
    <dbReference type="NCBI Taxonomy" id="323450"/>
    <lineage>
        <taxon>Bacteria</taxon>
        <taxon>Pseudomonadati</taxon>
        <taxon>Bacteroidota</taxon>
        <taxon>Cytophagia</taxon>
        <taxon>Cytophagales</taxon>
        <taxon>Hymenobacteraceae</taxon>
        <taxon>Pontibacter</taxon>
    </lineage>
</organism>
<dbReference type="GO" id="GO:0009055">
    <property type="term" value="F:electron transfer activity"/>
    <property type="evidence" value="ECO:0007669"/>
    <property type="project" value="InterPro"/>
</dbReference>
<evidence type="ECO:0000256" key="4">
    <source>
        <dbReference type="PROSITE-ProRule" id="PRU00433"/>
    </source>
</evidence>
<dbReference type="EMBL" id="CP021235">
    <property type="protein sequence ID" value="ARS36210.1"/>
    <property type="molecule type" value="Genomic_DNA"/>
</dbReference>
<dbReference type="Proteomes" id="UP000266292">
    <property type="component" value="Chromosome"/>
</dbReference>
<evidence type="ECO:0000313" key="7">
    <source>
        <dbReference type="EMBL" id="ARS36210.1"/>
    </source>
</evidence>
<dbReference type="Pfam" id="PF00034">
    <property type="entry name" value="Cytochrom_C"/>
    <property type="match status" value="1"/>
</dbReference>
<feature type="domain" description="Cytochrome c" evidence="6">
    <location>
        <begin position="201"/>
        <end position="318"/>
    </location>
</feature>
<dbReference type="InterPro" id="IPR009056">
    <property type="entry name" value="Cyt_c-like_dom"/>
</dbReference>
<dbReference type="OrthoDB" id="9809720at2"/>
<dbReference type="PROSITE" id="PS51007">
    <property type="entry name" value="CYTC"/>
    <property type="match status" value="2"/>
</dbReference>
<feature type="domain" description="Cytochrome c" evidence="6">
    <location>
        <begin position="46"/>
        <end position="163"/>
    </location>
</feature>
<dbReference type="RefSeq" id="WP_025607655.1">
    <property type="nucleotide sequence ID" value="NZ_CP021235.1"/>
</dbReference>
<keyword evidence="2 4" id="KW-0479">Metal-binding</keyword>